<accession>A0A8S5L8P2</accession>
<feature type="transmembrane region" description="Helical" evidence="1">
    <location>
        <begin position="80"/>
        <end position="100"/>
    </location>
</feature>
<evidence type="ECO:0000313" key="2">
    <source>
        <dbReference type="EMBL" id="DAD66249.1"/>
    </source>
</evidence>
<proteinExistence type="predicted"/>
<organism evidence="2">
    <name type="scientific">Siphoviridae sp. ctjfQ5</name>
    <dbReference type="NCBI Taxonomy" id="2823594"/>
    <lineage>
        <taxon>Viruses</taxon>
        <taxon>Duplodnaviria</taxon>
        <taxon>Heunggongvirae</taxon>
        <taxon>Uroviricota</taxon>
        <taxon>Caudoviricetes</taxon>
    </lineage>
</organism>
<keyword evidence="1" id="KW-0812">Transmembrane</keyword>
<protein>
    <submittedName>
        <fullName evidence="2">Hemolysin XhlA</fullName>
    </submittedName>
</protein>
<dbReference type="EMBL" id="BK014655">
    <property type="protein sequence ID" value="DAD66249.1"/>
    <property type="molecule type" value="Genomic_DNA"/>
</dbReference>
<keyword evidence="1" id="KW-0472">Membrane</keyword>
<name>A0A8S5L8P2_9CAUD</name>
<evidence type="ECO:0000256" key="1">
    <source>
        <dbReference type="SAM" id="Phobius"/>
    </source>
</evidence>
<reference evidence="2" key="1">
    <citation type="journal article" date="2021" name="Proc. Natl. Acad. Sci. U.S.A.">
        <title>A Catalog of Tens of Thousands of Viruses from Human Metagenomes Reveals Hidden Associations with Chronic Diseases.</title>
        <authorList>
            <person name="Tisza M.J."/>
            <person name="Buck C.B."/>
        </authorList>
    </citation>
    <scope>NUCLEOTIDE SEQUENCE</scope>
    <source>
        <strain evidence="2">CtjfQ5</strain>
    </source>
</reference>
<sequence>MEDTITRAEHEEFSKRLEEWDKRQDRRIELLEESVRDMSALTTSVEKLATNIEGMVKEQEKQGKRLEVLESRDGEMWRKVVGYIITAVVGIIIGFIFTQFGM</sequence>
<keyword evidence="1" id="KW-1133">Transmembrane helix</keyword>